<sequence>MRLLTSPYPILILILLLSFCSCHSSRQTRTDYADSSRIDLDATHVYRADNGFHTLLAATRAMELSGLEIVFYPPDTLHPGLPPAPMTITVGHAVTKDSATIDTGGHSNASVQDNIDLSASSGSAMQQDTRDTRGSPLSSLNTPLYISCSYWLSP</sequence>
<organism evidence="1 2">
    <name type="scientific">Duncaniella dubosii</name>
    <dbReference type="NCBI Taxonomy" id="2518971"/>
    <lineage>
        <taxon>Bacteria</taxon>
        <taxon>Pseudomonadati</taxon>
        <taxon>Bacteroidota</taxon>
        <taxon>Bacteroidia</taxon>
        <taxon>Bacteroidales</taxon>
        <taxon>Muribaculaceae</taxon>
        <taxon>Duncaniella</taxon>
    </lineage>
</organism>
<dbReference type="PROSITE" id="PS51257">
    <property type="entry name" value="PROKAR_LIPOPROTEIN"/>
    <property type="match status" value="1"/>
</dbReference>
<name>A0A4P7W408_9BACT</name>
<dbReference type="KEGG" id="ddb:E7747_07720"/>
<evidence type="ECO:0000313" key="1">
    <source>
        <dbReference type="EMBL" id="QCD42170.1"/>
    </source>
</evidence>
<evidence type="ECO:0000313" key="2">
    <source>
        <dbReference type="Proteomes" id="UP000297149"/>
    </source>
</evidence>
<accession>A0A4P7W408</accession>
<dbReference type="AlphaFoldDB" id="A0A4P7W408"/>
<proteinExistence type="predicted"/>
<dbReference type="EMBL" id="CP039396">
    <property type="protein sequence ID" value="QCD42170.1"/>
    <property type="molecule type" value="Genomic_DNA"/>
</dbReference>
<keyword evidence="2" id="KW-1185">Reference proteome</keyword>
<gene>
    <name evidence="1" type="ORF">E7747_07720</name>
</gene>
<reference evidence="2" key="1">
    <citation type="submission" date="2019-02" db="EMBL/GenBank/DDBJ databases">
        <title>Isolation and identification of novel species under the genus Muribaculum.</title>
        <authorList>
            <person name="Miyake S."/>
            <person name="Ding Y."/>
            <person name="Low A."/>
            <person name="Soh M."/>
            <person name="Seedorf H."/>
        </authorList>
    </citation>
    <scope>NUCLEOTIDE SEQUENCE [LARGE SCALE GENOMIC DNA]</scope>
    <source>
        <strain evidence="2">H5</strain>
    </source>
</reference>
<dbReference type="Proteomes" id="UP000297149">
    <property type="component" value="Chromosome"/>
</dbReference>
<protein>
    <submittedName>
        <fullName evidence="1">Uncharacterized protein</fullName>
    </submittedName>
</protein>
<dbReference type="RefSeq" id="WP_136415178.1">
    <property type="nucleotide sequence ID" value="NZ_CP039396.1"/>
</dbReference>